<dbReference type="Pfam" id="PF19975">
    <property type="entry name" value="DO-GTPase1"/>
    <property type="match status" value="1"/>
</dbReference>
<evidence type="ECO:0000313" key="2">
    <source>
        <dbReference type="EMBL" id="NMM62215.1"/>
    </source>
</evidence>
<protein>
    <recommendedName>
        <fullName evidence="1">Double-GTPase 1 domain-containing protein</fullName>
    </recommendedName>
</protein>
<dbReference type="SUPFAM" id="SSF52540">
    <property type="entry name" value="P-loop containing nucleoside triphosphate hydrolases"/>
    <property type="match status" value="1"/>
</dbReference>
<dbReference type="RefSeq" id="WP_169296823.1">
    <property type="nucleotide sequence ID" value="NZ_JABBNI010000011.1"/>
</dbReference>
<evidence type="ECO:0000313" key="3">
    <source>
        <dbReference type="Proteomes" id="UP000537131"/>
    </source>
</evidence>
<dbReference type="Gene3D" id="3.40.50.300">
    <property type="entry name" value="P-loop containing nucleotide triphosphate hydrolases"/>
    <property type="match status" value="1"/>
</dbReference>
<organism evidence="2 3">
    <name type="scientific">Clostridium muellerianum</name>
    <dbReference type="NCBI Taxonomy" id="2716538"/>
    <lineage>
        <taxon>Bacteria</taxon>
        <taxon>Bacillati</taxon>
        <taxon>Bacillota</taxon>
        <taxon>Clostridia</taxon>
        <taxon>Eubacteriales</taxon>
        <taxon>Clostridiaceae</taxon>
        <taxon>Clostridium</taxon>
    </lineage>
</organism>
<comment type="caution">
    <text evidence="2">The sequence shown here is derived from an EMBL/GenBank/DDBJ whole genome shotgun (WGS) entry which is preliminary data.</text>
</comment>
<dbReference type="Proteomes" id="UP000537131">
    <property type="component" value="Unassembled WGS sequence"/>
</dbReference>
<proteinExistence type="predicted"/>
<dbReference type="AlphaFoldDB" id="A0A7Y0EGV0"/>
<dbReference type="InterPro" id="IPR027417">
    <property type="entry name" value="P-loop_NTPase"/>
</dbReference>
<gene>
    <name evidence="2" type="ORF">HBE96_05850</name>
</gene>
<dbReference type="EMBL" id="JABBNI010000011">
    <property type="protein sequence ID" value="NMM62215.1"/>
    <property type="molecule type" value="Genomic_DNA"/>
</dbReference>
<feature type="domain" description="Double-GTPase 1" evidence="1">
    <location>
        <begin position="9"/>
        <end position="278"/>
    </location>
</feature>
<evidence type="ECO:0000259" key="1">
    <source>
        <dbReference type="Pfam" id="PF19975"/>
    </source>
</evidence>
<accession>A0A7Y0EGV0</accession>
<reference evidence="2 3" key="1">
    <citation type="submission" date="2020-06" db="EMBL/GenBank/DDBJ databases">
        <title>Complete Genome Sequence of Clostridium muelleri sp. nov. P21T, an Acid-Alcohol Producing Acetogen Isolated from Old Hay.</title>
        <authorList>
            <person name="Duncan K.E."/>
            <person name="Tanner R.S."/>
        </authorList>
    </citation>
    <scope>NUCLEOTIDE SEQUENCE [LARGE SCALE GENOMIC DNA]</scope>
    <source>
        <strain evidence="2 3">P21</strain>
    </source>
</reference>
<dbReference type="InterPro" id="IPR045530">
    <property type="entry name" value="DO-GTPase1"/>
</dbReference>
<sequence length="286" mass="32900">MDNLKRCYIMGLPNAGKTTYLAALWYSLNNASMQNRIKLNTIGNAKYLADLSKRWVNADQLDRTKLGYEETEISIDIIDENKNIFNLRFPDFSGETFQNQYEKREISDELVEYIRSADGILMFINVNDIKGITFITDMPNDSIPLQDKAEMGERNYPVRNPKQDDPIQIQVIELLQFVKLIKNNKVSNLGIVLSAWDLTKNLKVKLTPEEYIKKEMNMLWQFLKSNNIFLTSFWGVSAQGGELESRDDLLNIDEPMKRIVVESNCGEISHDITLPIYKVVGGENVE</sequence>
<keyword evidence="3" id="KW-1185">Reference proteome</keyword>
<name>A0A7Y0EGV0_9CLOT</name>